<dbReference type="InterPro" id="IPR011761">
    <property type="entry name" value="ATP-grasp"/>
</dbReference>
<dbReference type="SUPFAM" id="SSF56059">
    <property type="entry name" value="Glutathione synthetase ATP-binding domain-like"/>
    <property type="match status" value="1"/>
</dbReference>
<dbReference type="GO" id="GO:0046872">
    <property type="term" value="F:metal ion binding"/>
    <property type="evidence" value="ECO:0007669"/>
    <property type="project" value="InterPro"/>
</dbReference>
<evidence type="ECO:0000256" key="1">
    <source>
        <dbReference type="PROSITE-ProRule" id="PRU00409"/>
    </source>
</evidence>
<dbReference type="Gene3D" id="3.50.50.60">
    <property type="entry name" value="FAD/NAD(P)-binding domain"/>
    <property type="match status" value="1"/>
</dbReference>
<proteinExistence type="predicted"/>
<protein>
    <recommendedName>
        <fullName evidence="2">ATP-grasp domain-containing protein</fullName>
    </recommendedName>
</protein>
<gene>
    <name evidence="3" type="ORF">BJI67_06905</name>
</gene>
<evidence type="ECO:0000259" key="2">
    <source>
        <dbReference type="PROSITE" id="PS50975"/>
    </source>
</evidence>
<feature type="domain" description="ATP-grasp" evidence="2">
    <location>
        <begin position="119"/>
        <end position="315"/>
    </location>
</feature>
<evidence type="ECO:0000313" key="3">
    <source>
        <dbReference type="EMBL" id="AOV16825.1"/>
    </source>
</evidence>
<accession>A0A1D8K785</accession>
<organism evidence="3 4">
    <name type="scientific">Acidihalobacter aeolianus</name>
    <dbReference type="NCBI Taxonomy" id="2792603"/>
    <lineage>
        <taxon>Bacteria</taxon>
        <taxon>Pseudomonadati</taxon>
        <taxon>Pseudomonadota</taxon>
        <taxon>Gammaproteobacteria</taxon>
        <taxon>Chromatiales</taxon>
        <taxon>Ectothiorhodospiraceae</taxon>
        <taxon>Acidihalobacter</taxon>
    </lineage>
</organism>
<dbReference type="PROSITE" id="PS50975">
    <property type="entry name" value="ATP_GRASP"/>
    <property type="match status" value="1"/>
</dbReference>
<keyword evidence="1" id="KW-0547">Nucleotide-binding</keyword>
<reference evidence="3 4" key="1">
    <citation type="submission" date="2016-09" db="EMBL/GenBank/DDBJ databases">
        <title>Acidihalobacter prosperus V6 (DSM14174).</title>
        <authorList>
            <person name="Khaleque H.N."/>
            <person name="Ramsay J.P."/>
            <person name="Murphy R.J.T."/>
            <person name="Kaksonen A.H."/>
            <person name="Boxall N.J."/>
            <person name="Watkin E.L.J."/>
        </authorList>
    </citation>
    <scope>NUCLEOTIDE SEQUENCE [LARGE SCALE GENOMIC DNA]</scope>
    <source>
        <strain evidence="3 4">V6</strain>
    </source>
</reference>
<dbReference type="EMBL" id="CP017448">
    <property type="protein sequence ID" value="AOV16825.1"/>
    <property type="molecule type" value="Genomic_DNA"/>
</dbReference>
<dbReference type="AlphaFoldDB" id="A0A1D8K785"/>
<dbReference type="InterPro" id="IPR036188">
    <property type="entry name" value="FAD/NAD-bd_sf"/>
</dbReference>
<name>A0A1D8K785_9GAMM</name>
<keyword evidence="1" id="KW-0067">ATP-binding</keyword>
<dbReference type="SUPFAM" id="SSF51984">
    <property type="entry name" value="MurCD N-terminal domain"/>
    <property type="match status" value="1"/>
</dbReference>
<dbReference type="Proteomes" id="UP000095342">
    <property type="component" value="Chromosome"/>
</dbReference>
<sequence length="403" mass="44795">MVHEVPALVVGAGLNGLGVARSLHAAGVPVWIADIDATQPGMHSRCAKPLVLTGRQPLHLELEALVRGQAADHRPVLLLTQEHAVKALADHQDQLDRSYRFILPTPQILHALMHKPTFDQWARESGLRVPASYRVCSAVDVDEVLAAQPMPIVIKPSAHVSEFESQFRKAYRVETREEARKLLLEMLAVWPDLIVQEWVPGSDSDIYFCLQQLSETGQVEASFVGRKIRAWPPGTGGTASCAPAPVDDASILAERTTAFFSQRAVRGLAGMEYKRHKASGEYIAIEPTIGRTDYQEEIATLNGVNLPYACYLSAMGLHFSQSQEATPHKAFVWRDREADLLSLSRADQTARSWPAQGLAVKDALWRWADPGPWLARRRQRAWRKLKGMATHQPGLRDRKSHDA</sequence>
<dbReference type="GO" id="GO:0005524">
    <property type="term" value="F:ATP binding"/>
    <property type="evidence" value="ECO:0007669"/>
    <property type="project" value="UniProtKB-UniRule"/>
</dbReference>
<dbReference type="KEGG" id="aaeo:BJI67_06905"/>
<keyword evidence="4" id="KW-1185">Reference proteome</keyword>
<evidence type="ECO:0000313" key="4">
    <source>
        <dbReference type="Proteomes" id="UP000095342"/>
    </source>
</evidence>